<evidence type="ECO:0000313" key="3">
    <source>
        <dbReference type="Proteomes" id="UP000230233"/>
    </source>
</evidence>
<evidence type="ECO:0000256" key="1">
    <source>
        <dbReference type="SAM" id="MobiDB-lite"/>
    </source>
</evidence>
<feature type="region of interest" description="Disordered" evidence="1">
    <location>
        <begin position="129"/>
        <end position="176"/>
    </location>
</feature>
<sequence>MVSIHSNKSAVENTSSEQNPNLLNLAPIWGCPRERKERVFSTFFNARRLHGCGCVGLRFATPDIAVYSDAKQVVKQADVLITVTPNEGTLPGNIHGSSVHAGSPKKEGSDVARKFLRPSIHVIDPIGCLKQDSKNSKDSKDSKDSKNSKDSKDSKDFQKTCSDLQYTIEPAKPLTH</sequence>
<keyword evidence="3" id="KW-1185">Reference proteome</keyword>
<comment type="caution">
    <text evidence="2">The sequence shown here is derived from an EMBL/GenBank/DDBJ whole genome shotgun (WGS) entry which is preliminary data.</text>
</comment>
<proteinExistence type="predicted"/>
<protein>
    <submittedName>
        <fullName evidence="2">Uncharacterized protein</fullName>
    </submittedName>
</protein>
<reference evidence="3" key="1">
    <citation type="submission" date="2017-10" db="EMBL/GenBank/DDBJ databases">
        <title>Rapid genome shrinkage in a self-fertile nematode reveals novel sperm competition proteins.</title>
        <authorList>
            <person name="Yin D."/>
            <person name="Schwarz E.M."/>
            <person name="Thomas C.G."/>
            <person name="Felde R.L."/>
            <person name="Korf I.F."/>
            <person name="Cutter A.D."/>
            <person name="Schartner C.M."/>
            <person name="Ralston E.J."/>
            <person name="Meyer B.J."/>
            <person name="Haag E.S."/>
        </authorList>
    </citation>
    <scope>NUCLEOTIDE SEQUENCE [LARGE SCALE GENOMIC DNA]</scope>
    <source>
        <strain evidence="3">JU1422</strain>
    </source>
</reference>
<dbReference type="AlphaFoldDB" id="A0A2G5U5B4"/>
<feature type="compositionally biased region" description="Basic and acidic residues" evidence="1">
    <location>
        <begin position="131"/>
        <end position="158"/>
    </location>
</feature>
<dbReference type="Proteomes" id="UP000230233">
    <property type="component" value="Chromosome IV"/>
</dbReference>
<accession>A0A2G5U5B4</accession>
<evidence type="ECO:0000313" key="2">
    <source>
        <dbReference type="EMBL" id="PIC34541.1"/>
    </source>
</evidence>
<organism evidence="2 3">
    <name type="scientific">Caenorhabditis nigoni</name>
    <dbReference type="NCBI Taxonomy" id="1611254"/>
    <lineage>
        <taxon>Eukaryota</taxon>
        <taxon>Metazoa</taxon>
        <taxon>Ecdysozoa</taxon>
        <taxon>Nematoda</taxon>
        <taxon>Chromadorea</taxon>
        <taxon>Rhabditida</taxon>
        <taxon>Rhabditina</taxon>
        <taxon>Rhabditomorpha</taxon>
        <taxon>Rhabditoidea</taxon>
        <taxon>Rhabditidae</taxon>
        <taxon>Peloderinae</taxon>
        <taxon>Caenorhabditis</taxon>
    </lineage>
</organism>
<name>A0A2G5U5B4_9PELO</name>
<dbReference type="EMBL" id="PDUG01000004">
    <property type="protein sequence ID" value="PIC34541.1"/>
    <property type="molecule type" value="Genomic_DNA"/>
</dbReference>
<gene>
    <name evidence="2" type="primary">Cnig_chr_IV.g14159</name>
    <name evidence="2" type="ORF">B9Z55_014159</name>
</gene>